<evidence type="ECO:0000313" key="2">
    <source>
        <dbReference type="Proteomes" id="UP000000393"/>
    </source>
</evidence>
<dbReference type="RefSeq" id="WP_013221949.1">
    <property type="nucleotide sequence ID" value="NC_014317.1"/>
</dbReference>
<sequence>MKDPTKLKQKFWQAVEATPEDRREELLQLVQTFAVNAKQQPAHPLPTNLKEMRKLGIKLYPEFKQETGSTDSEKCLRQNWGEWLKAYNPKLDRDYMSLADIRKLDPQLLGRLKKQYKTDELHKFLPSLPLVNKQIANNMTDDERREIGRLNALYYTHV</sequence>
<dbReference type="Proteomes" id="UP000000393">
    <property type="component" value="Plasmid pNWAT02"/>
</dbReference>
<dbReference type="AlphaFoldDB" id="D8KCG1"/>
<keyword evidence="1" id="KW-0614">Plasmid</keyword>
<dbReference type="EMBL" id="CP002088">
    <property type="protein sequence ID" value="ADJ29902.1"/>
    <property type="molecule type" value="Genomic_DNA"/>
</dbReference>
<protein>
    <submittedName>
        <fullName evidence="1">Uncharacterized protein</fullName>
    </submittedName>
</protein>
<name>D8KCG1_NITWC</name>
<evidence type="ECO:0000313" key="1">
    <source>
        <dbReference type="EMBL" id="ADJ29902.1"/>
    </source>
</evidence>
<keyword evidence="2" id="KW-1185">Reference proteome</keyword>
<gene>
    <name evidence="1" type="ordered locus">Nwat_3189</name>
</gene>
<dbReference type="KEGG" id="nwa:Nwat_3189"/>
<dbReference type="HOGENOM" id="CLU_1667552_0_0_6"/>
<proteinExistence type="predicted"/>
<organism evidence="1 2">
    <name type="scientific">Nitrosococcus watsoni (strain C-113)</name>
    <dbReference type="NCBI Taxonomy" id="105559"/>
    <lineage>
        <taxon>Bacteria</taxon>
        <taxon>Pseudomonadati</taxon>
        <taxon>Pseudomonadota</taxon>
        <taxon>Gammaproteobacteria</taxon>
        <taxon>Chromatiales</taxon>
        <taxon>Chromatiaceae</taxon>
        <taxon>Nitrosococcus</taxon>
    </lineage>
</organism>
<geneLocation type="plasmid" evidence="1 2">
    <name>pNWAT02</name>
</geneLocation>
<accession>D8KCG1</accession>
<reference evidence="2" key="1">
    <citation type="submission" date="2010-06" db="EMBL/GenBank/DDBJ databases">
        <title>Complete sequence of plasmid2 of Nitrosococcus watsoni C-113.</title>
        <authorList>
            <person name="Lucas S."/>
            <person name="Copeland A."/>
            <person name="Lapidus A."/>
            <person name="Cheng J.-F."/>
            <person name="Bruce D."/>
            <person name="Goodwin L."/>
            <person name="Pitluck S."/>
            <person name="Malfatti S.A."/>
            <person name="Chain P.S.G."/>
            <person name="Land M."/>
            <person name="Hauser L."/>
            <person name="Kyrpides N."/>
            <person name="Ivanova N."/>
            <person name="Cambell M.A."/>
            <person name="Heidelberg J.F."/>
            <person name="Klotz M.G."/>
            <person name="Woyke T."/>
        </authorList>
    </citation>
    <scope>NUCLEOTIDE SEQUENCE [LARGE SCALE GENOMIC DNA]</scope>
    <source>
        <strain evidence="2">C-113</strain>
        <plasmid evidence="2">pNWAT02</plasmid>
    </source>
</reference>